<evidence type="ECO:0000256" key="2">
    <source>
        <dbReference type="ARBA" id="ARBA00010489"/>
    </source>
</evidence>
<dbReference type="PANTHER" id="PTHR12801">
    <property type="entry name" value="RNA EXONUCLEASE REXO1 / RECO3 FAMILY MEMBER-RELATED"/>
    <property type="match status" value="1"/>
</dbReference>
<evidence type="ECO:0000256" key="1">
    <source>
        <dbReference type="ARBA" id="ARBA00004123"/>
    </source>
</evidence>
<dbReference type="InterPro" id="IPR012337">
    <property type="entry name" value="RNaseH-like_sf"/>
</dbReference>
<keyword evidence="6" id="KW-0378">Hydrolase</keyword>
<name>A0A8J6C4F2_DIALT</name>
<comment type="function">
    <text evidence="9">Exoribonuclease involved in ribosome biosynthesis. Involved in the processing of ITS1, the internal transcribed spacer localized between the 18S and 5.8S rRNAs.</text>
</comment>
<evidence type="ECO:0000256" key="4">
    <source>
        <dbReference type="ARBA" id="ARBA00022552"/>
    </source>
</evidence>
<dbReference type="GO" id="GO:0003676">
    <property type="term" value="F:nucleic acid binding"/>
    <property type="evidence" value="ECO:0007669"/>
    <property type="project" value="InterPro"/>
</dbReference>
<feature type="region of interest" description="Disordered" evidence="10">
    <location>
        <begin position="354"/>
        <end position="382"/>
    </location>
</feature>
<keyword evidence="7" id="KW-0269">Exonuclease</keyword>
<comment type="caution">
    <text evidence="12">The sequence shown here is derived from an EMBL/GenBank/DDBJ whole genome shotgun (WGS) entry which is preliminary data.</text>
</comment>
<proteinExistence type="inferred from homology"/>
<dbReference type="Proteomes" id="UP000751190">
    <property type="component" value="Unassembled WGS sequence"/>
</dbReference>
<evidence type="ECO:0000259" key="11">
    <source>
        <dbReference type="SMART" id="SM00479"/>
    </source>
</evidence>
<evidence type="ECO:0000256" key="5">
    <source>
        <dbReference type="ARBA" id="ARBA00022722"/>
    </source>
</evidence>
<feature type="region of interest" description="Disordered" evidence="10">
    <location>
        <begin position="107"/>
        <end position="150"/>
    </location>
</feature>
<comment type="subcellular location">
    <subcellularLocation>
        <location evidence="1">Nucleus</location>
    </subcellularLocation>
</comment>
<feature type="compositionally biased region" description="Basic and acidic residues" evidence="10">
    <location>
        <begin position="364"/>
        <end position="380"/>
    </location>
</feature>
<feature type="compositionally biased region" description="Low complexity" evidence="10">
    <location>
        <begin position="46"/>
        <end position="55"/>
    </location>
</feature>
<evidence type="ECO:0000256" key="9">
    <source>
        <dbReference type="ARBA" id="ARBA00025599"/>
    </source>
</evidence>
<evidence type="ECO:0000256" key="6">
    <source>
        <dbReference type="ARBA" id="ARBA00022801"/>
    </source>
</evidence>
<evidence type="ECO:0000256" key="3">
    <source>
        <dbReference type="ARBA" id="ARBA00016937"/>
    </source>
</evidence>
<feature type="domain" description="Exonuclease" evidence="11">
    <location>
        <begin position="154"/>
        <end position="336"/>
    </location>
</feature>
<evidence type="ECO:0000313" key="13">
    <source>
        <dbReference type="Proteomes" id="UP000751190"/>
    </source>
</evidence>
<dbReference type="Pfam" id="PF00929">
    <property type="entry name" value="RNase_T"/>
    <property type="match status" value="1"/>
</dbReference>
<dbReference type="EMBL" id="JAGTXO010000035">
    <property type="protein sequence ID" value="KAG8460164.1"/>
    <property type="molecule type" value="Genomic_DNA"/>
</dbReference>
<dbReference type="InterPro" id="IPR047021">
    <property type="entry name" value="REXO1/3/4-like"/>
</dbReference>
<dbReference type="InterPro" id="IPR036397">
    <property type="entry name" value="RNaseH_sf"/>
</dbReference>
<dbReference type="InterPro" id="IPR013520">
    <property type="entry name" value="Ribonucl_H"/>
</dbReference>
<evidence type="ECO:0000256" key="7">
    <source>
        <dbReference type="ARBA" id="ARBA00022839"/>
    </source>
</evidence>
<dbReference type="InterPro" id="IPR037431">
    <property type="entry name" value="REX4_DEDDh_dom"/>
</dbReference>
<dbReference type="SUPFAM" id="SSF53098">
    <property type="entry name" value="Ribonuclease H-like"/>
    <property type="match status" value="1"/>
</dbReference>
<dbReference type="GO" id="GO:0006364">
    <property type="term" value="P:rRNA processing"/>
    <property type="evidence" value="ECO:0007669"/>
    <property type="project" value="UniProtKB-KW"/>
</dbReference>
<feature type="region of interest" description="Disordered" evidence="10">
    <location>
        <begin position="1"/>
        <end position="65"/>
    </location>
</feature>
<accession>A0A8J6C4F2</accession>
<keyword evidence="5" id="KW-0540">Nuclease</keyword>
<keyword evidence="8" id="KW-0539">Nucleus</keyword>
<dbReference type="OrthoDB" id="8191639at2759"/>
<evidence type="ECO:0000313" key="12">
    <source>
        <dbReference type="EMBL" id="KAG8460164.1"/>
    </source>
</evidence>
<dbReference type="PANTHER" id="PTHR12801:SF45">
    <property type="entry name" value="RNA EXONUCLEASE 4"/>
    <property type="match status" value="1"/>
</dbReference>
<dbReference type="CDD" id="cd06144">
    <property type="entry name" value="REX4_like"/>
    <property type="match status" value="1"/>
</dbReference>
<dbReference type="Gene3D" id="3.30.420.10">
    <property type="entry name" value="Ribonuclease H-like superfamily/Ribonuclease H"/>
    <property type="match status" value="1"/>
</dbReference>
<comment type="similarity">
    <text evidence="2">Belongs to the REXO4 family.</text>
</comment>
<reference evidence="12" key="1">
    <citation type="submission" date="2021-05" db="EMBL/GenBank/DDBJ databases">
        <title>The genome of the haptophyte Pavlova lutheri (Diacronema luteri, Pavlovales) - a model for lipid biosynthesis in eukaryotic algae.</title>
        <authorList>
            <person name="Hulatt C.J."/>
            <person name="Posewitz M.C."/>
        </authorList>
    </citation>
    <scope>NUCLEOTIDE SEQUENCE</scope>
    <source>
        <strain evidence="12">NIVA-4/92</strain>
    </source>
</reference>
<evidence type="ECO:0000256" key="8">
    <source>
        <dbReference type="ARBA" id="ARBA00023242"/>
    </source>
</evidence>
<feature type="compositionally biased region" description="Basic residues" evidence="10">
    <location>
        <begin position="1"/>
        <end position="12"/>
    </location>
</feature>
<dbReference type="GO" id="GO:0005634">
    <property type="term" value="C:nucleus"/>
    <property type="evidence" value="ECO:0007669"/>
    <property type="project" value="UniProtKB-SubCell"/>
</dbReference>
<keyword evidence="13" id="KW-1185">Reference proteome</keyword>
<dbReference type="GO" id="GO:0008408">
    <property type="term" value="F:3'-5' exonuclease activity"/>
    <property type="evidence" value="ECO:0007669"/>
    <property type="project" value="InterPro"/>
</dbReference>
<organism evidence="12 13">
    <name type="scientific">Diacronema lutheri</name>
    <name type="common">Unicellular marine alga</name>
    <name type="synonym">Monochrysis lutheri</name>
    <dbReference type="NCBI Taxonomy" id="2081491"/>
    <lineage>
        <taxon>Eukaryota</taxon>
        <taxon>Haptista</taxon>
        <taxon>Haptophyta</taxon>
        <taxon>Pavlovophyceae</taxon>
        <taxon>Pavlovales</taxon>
        <taxon>Pavlovaceae</taxon>
        <taxon>Diacronema</taxon>
    </lineage>
</organism>
<dbReference type="SMART" id="SM00479">
    <property type="entry name" value="EXOIII"/>
    <property type="match status" value="1"/>
</dbReference>
<keyword evidence="4" id="KW-0698">rRNA processing</keyword>
<evidence type="ECO:0000256" key="10">
    <source>
        <dbReference type="SAM" id="MobiDB-lite"/>
    </source>
</evidence>
<protein>
    <recommendedName>
        <fullName evidence="3">RNA exonuclease 4</fullName>
    </recommendedName>
</protein>
<gene>
    <name evidence="12" type="ORF">KFE25_014309</name>
</gene>
<dbReference type="AlphaFoldDB" id="A0A8J6C4F2"/>
<sequence>MPHGRRPNRKRARPAEEGGASAATTRAPSPLARRPKKRRAPPRPPAARAAVVSPAVGTARAGVDGTAVVARAARDEPRKPKRAHTFAPVVVEQPNWARLQQMLHGAAAPADPAALGPTTSGARHADEPAQGDAAPPAPPRPAPTGLIPDVPLTDKLGLDCEMVGVGPDGERSVLARVVLVNWDGRTVYDAMVRPRERVVDYRTWVTGLTARDVSRGRDFFEVQGEVATLIRNRTLIGHALHNDLAALMLSHPKALVRDTSQYVPLRTADRARAAAGATDAADRKPAKPFLKSRPRALRKLALEQLGLEIQTGAHDPAEDAVASLLLYRRHARAWEAALRVGGAAGRAAVIKGARVKRRAQTPEQRARRDAAKQREMHGRAEASAAAAASAVASSAGSLGAGSGAAAAALVAKHARVEAALPAPRAVVRGRSTRPAFLH</sequence>